<dbReference type="InterPro" id="IPR029063">
    <property type="entry name" value="SAM-dependent_MTases_sf"/>
</dbReference>
<dbReference type="SUPFAM" id="SSF53335">
    <property type="entry name" value="S-adenosyl-L-methionine-dependent methyltransferases"/>
    <property type="match status" value="1"/>
</dbReference>
<dbReference type="CDD" id="cd02440">
    <property type="entry name" value="AdoMet_MTases"/>
    <property type="match status" value="1"/>
</dbReference>
<dbReference type="Gene3D" id="3.40.50.150">
    <property type="entry name" value="Vaccinia Virus protein VP39"/>
    <property type="match status" value="1"/>
</dbReference>
<proteinExistence type="predicted"/>
<reference evidence="2 3" key="1">
    <citation type="journal article" date="2013" name="Nature">
        <title>Insights into bilaterian evolution from three spiralian genomes.</title>
        <authorList>
            <person name="Simakov O."/>
            <person name="Marletaz F."/>
            <person name="Cho S.J."/>
            <person name="Edsinger-Gonzales E."/>
            <person name="Havlak P."/>
            <person name="Hellsten U."/>
            <person name="Kuo D.H."/>
            <person name="Larsson T."/>
            <person name="Lv J."/>
            <person name="Arendt D."/>
            <person name="Savage R."/>
            <person name="Osoegawa K."/>
            <person name="de Jong P."/>
            <person name="Grimwood J."/>
            <person name="Chapman J.A."/>
            <person name="Shapiro H."/>
            <person name="Aerts A."/>
            <person name="Otillar R.P."/>
            <person name="Terry A.Y."/>
            <person name="Boore J.L."/>
            <person name="Grigoriev I.V."/>
            <person name="Lindberg D.R."/>
            <person name="Seaver E.C."/>
            <person name="Weisblat D.A."/>
            <person name="Putnam N.H."/>
            <person name="Rokhsar D.S."/>
        </authorList>
    </citation>
    <scope>NUCLEOTIDE SEQUENCE [LARGE SCALE GENOMIC DNA]</scope>
</reference>
<dbReference type="AlphaFoldDB" id="V4AWC5"/>
<name>V4AWC5_LOTGI</name>
<dbReference type="STRING" id="225164.V4AWC5"/>
<accession>V4AWC5</accession>
<sequence length="236" mass="26771">MSGHGQENFHIDAEFAERKKLSKDELLKRMDDWAASGRYDKQMVTSCYIGPKVVADAIAGYYIDNREFVQVMDIAAGTGAVANELIKLGFKKIDAIDPSKEMMKVALSRNLYQNYFNEYVDGRKMSIVTDSYDCVVICGGLSEGYIPTNGIFEILRIVKIGGIIAFTIPKFYEFGVEEFRGRLMPLFDQLEKHGDWKQLRKDTVPALLDNVEAWRFVFKVLVSESSVPRLPENGKK</sequence>
<dbReference type="OrthoDB" id="2019266at2759"/>
<dbReference type="EMBL" id="KB200367">
    <property type="protein sequence ID" value="ESP01803.1"/>
    <property type="molecule type" value="Genomic_DNA"/>
</dbReference>
<keyword evidence="3" id="KW-1185">Reference proteome</keyword>
<dbReference type="KEGG" id="lgi:LOTGIDRAFT_238128"/>
<gene>
    <name evidence="2" type="ORF">LOTGIDRAFT_238128</name>
</gene>
<dbReference type="Proteomes" id="UP000030746">
    <property type="component" value="Unassembled WGS sequence"/>
</dbReference>
<protein>
    <recommendedName>
        <fullName evidence="1">Methyltransferase domain-containing protein</fullName>
    </recommendedName>
</protein>
<evidence type="ECO:0000313" key="3">
    <source>
        <dbReference type="Proteomes" id="UP000030746"/>
    </source>
</evidence>
<dbReference type="Pfam" id="PF13649">
    <property type="entry name" value="Methyltransf_25"/>
    <property type="match status" value="1"/>
</dbReference>
<dbReference type="RefSeq" id="XP_009047483.1">
    <property type="nucleotide sequence ID" value="XM_009049235.1"/>
</dbReference>
<dbReference type="HOGENOM" id="CLU_090201_1_0_1"/>
<dbReference type="CTD" id="20250668"/>
<dbReference type="OMA" id="QAGAWEC"/>
<evidence type="ECO:0000313" key="2">
    <source>
        <dbReference type="EMBL" id="ESP01803.1"/>
    </source>
</evidence>
<feature type="domain" description="Methyltransferase" evidence="1">
    <location>
        <begin position="71"/>
        <end position="162"/>
    </location>
</feature>
<dbReference type="InterPro" id="IPR041698">
    <property type="entry name" value="Methyltransf_25"/>
</dbReference>
<evidence type="ECO:0000259" key="1">
    <source>
        <dbReference type="Pfam" id="PF13649"/>
    </source>
</evidence>
<organism evidence="2 3">
    <name type="scientific">Lottia gigantea</name>
    <name type="common">Giant owl limpet</name>
    <dbReference type="NCBI Taxonomy" id="225164"/>
    <lineage>
        <taxon>Eukaryota</taxon>
        <taxon>Metazoa</taxon>
        <taxon>Spiralia</taxon>
        <taxon>Lophotrochozoa</taxon>
        <taxon>Mollusca</taxon>
        <taxon>Gastropoda</taxon>
        <taxon>Patellogastropoda</taxon>
        <taxon>Lottioidea</taxon>
        <taxon>Lottiidae</taxon>
        <taxon>Lottia</taxon>
    </lineage>
</organism>
<dbReference type="GeneID" id="20250668"/>